<dbReference type="GeneID" id="94849290"/>
<dbReference type="AlphaFoldDB" id="A0A1J4KXT8"/>
<dbReference type="PROSITE" id="PS00108">
    <property type="entry name" value="PROTEIN_KINASE_ST"/>
    <property type="match status" value="1"/>
</dbReference>
<dbReference type="PANTHER" id="PTHR24362:SF309">
    <property type="entry name" value="PROTEIN KINASE DOMAIN-CONTAINING PROTEIN"/>
    <property type="match status" value="1"/>
</dbReference>
<dbReference type="Proteomes" id="UP000179807">
    <property type="component" value="Unassembled WGS sequence"/>
</dbReference>
<dbReference type="Pfam" id="PF00069">
    <property type="entry name" value="Pkinase"/>
    <property type="match status" value="1"/>
</dbReference>
<dbReference type="InterPro" id="IPR011009">
    <property type="entry name" value="Kinase-like_dom_sf"/>
</dbReference>
<gene>
    <name evidence="2" type="primary">Aurkb</name>
    <name evidence="2" type="ORF">TRFO_43009</name>
</gene>
<dbReference type="RefSeq" id="XP_068367644.1">
    <property type="nucleotide sequence ID" value="XM_068514586.1"/>
</dbReference>
<organism evidence="2 3">
    <name type="scientific">Tritrichomonas foetus</name>
    <dbReference type="NCBI Taxonomy" id="1144522"/>
    <lineage>
        <taxon>Eukaryota</taxon>
        <taxon>Metamonada</taxon>
        <taxon>Parabasalia</taxon>
        <taxon>Tritrichomonadida</taxon>
        <taxon>Tritrichomonadidae</taxon>
        <taxon>Tritrichomonas</taxon>
    </lineage>
</organism>
<dbReference type="PROSITE" id="PS50011">
    <property type="entry name" value="PROTEIN_KINASE_DOM"/>
    <property type="match status" value="1"/>
</dbReference>
<proteinExistence type="predicted"/>
<dbReference type="OrthoDB" id="275301at2759"/>
<evidence type="ECO:0000259" key="1">
    <source>
        <dbReference type="PROSITE" id="PS50011"/>
    </source>
</evidence>
<dbReference type="VEuPathDB" id="TrichDB:TRFO_43009"/>
<sequence>MAASEEVIELLCRKGYIFCGRIATGGTSSIYLIKSLKFNDNFILKQIELKKLISCKRCELEALRGLNSNMVIRLYDFEVAEDYIYLILEYCPMGSLEKIVKDDGPFERHKLLGIYKLILEALRFIHSRKFAHSDIKPANILVDRYGRSKFADFGFSMKFRTDEISTQRAGSLNYLPPEIITQNQFDPFSADIWSTGITFYYLATGTVPWPSTQTEIIPAIVKGDLNWPASFPEDIKEFISKMVTLNPKERWSVDSLLKHPLLDGVDSKDGFLKSTLFPKKRPLMNSAKIIVRKSVTNKPVCASPHAISKMSKRVQRSSVFNRDTF</sequence>
<dbReference type="GO" id="GO:0005524">
    <property type="term" value="F:ATP binding"/>
    <property type="evidence" value="ECO:0007669"/>
    <property type="project" value="InterPro"/>
</dbReference>
<dbReference type="InterPro" id="IPR008271">
    <property type="entry name" value="Ser/Thr_kinase_AS"/>
</dbReference>
<evidence type="ECO:0000313" key="2">
    <source>
        <dbReference type="EMBL" id="OHT14508.1"/>
    </source>
</evidence>
<keyword evidence="3" id="KW-1185">Reference proteome</keyword>
<dbReference type="SUPFAM" id="SSF56112">
    <property type="entry name" value="Protein kinase-like (PK-like)"/>
    <property type="match status" value="1"/>
</dbReference>
<evidence type="ECO:0000313" key="3">
    <source>
        <dbReference type="Proteomes" id="UP000179807"/>
    </source>
</evidence>
<keyword evidence="2" id="KW-0808">Transferase</keyword>
<keyword evidence="2" id="KW-0418">Kinase</keyword>
<dbReference type="PANTHER" id="PTHR24362">
    <property type="entry name" value="SERINE/THREONINE-PROTEIN KINASE NEK"/>
    <property type="match status" value="1"/>
</dbReference>
<accession>A0A1J4KXT8</accession>
<dbReference type="InterPro" id="IPR000719">
    <property type="entry name" value="Prot_kinase_dom"/>
</dbReference>
<protein>
    <submittedName>
        <fullName evidence="2">Aurora kinase B</fullName>
    </submittedName>
</protein>
<dbReference type="SMART" id="SM00220">
    <property type="entry name" value="S_TKc"/>
    <property type="match status" value="1"/>
</dbReference>
<dbReference type="Gene3D" id="1.10.510.10">
    <property type="entry name" value="Transferase(Phosphotransferase) domain 1"/>
    <property type="match status" value="1"/>
</dbReference>
<comment type="caution">
    <text evidence="2">The sequence shown here is derived from an EMBL/GenBank/DDBJ whole genome shotgun (WGS) entry which is preliminary data.</text>
</comment>
<reference evidence="2" key="1">
    <citation type="submission" date="2016-10" db="EMBL/GenBank/DDBJ databases">
        <authorList>
            <person name="Benchimol M."/>
            <person name="Almeida L.G."/>
            <person name="Vasconcelos A.T."/>
            <person name="Perreira-Neves A."/>
            <person name="Rosa I.A."/>
            <person name="Tasca T."/>
            <person name="Bogo M.R."/>
            <person name="de Souza W."/>
        </authorList>
    </citation>
    <scope>NUCLEOTIDE SEQUENCE [LARGE SCALE GENOMIC DNA]</scope>
    <source>
        <strain evidence="2">K</strain>
    </source>
</reference>
<dbReference type="EMBL" id="MLAK01000358">
    <property type="protein sequence ID" value="OHT14508.1"/>
    <property type="molecule type" value="Genomic_DNA"/>
</dbReference>
<name>A0A1J4KXT8_9EUKA</name>
<dbReference type="GO" id="GO:0004672">
    <property type="term" value="F:protein kinase activity"/>
    <property type="evidence" value="ECO:0007669"/>
    <property type="project" value="InterPro"/>
</dbReference>
<feature type="domain" description="Protein kinase" evidence="1">
    <location>
        <begin position="16"/>
        <end position="262"/>
    </location>
</feature>